<reference evidence="6 7" key="1">
    <citation type="submission" date="2022-01" db="EMBL/GenBank/DDBJ databases">
        <title>A chromosomal length assembly of Cordylochernes scorpioides.</title>
        <authorList>
            <person name="Zeh D."/>
            <person name="Zeh J."/>
        </authorList>
    </citation>
    <scope>NUCLEOTIDE SEQUENCE [LARGE SCALE GENOMIC DNA]</scope>
    <source>
        <strain evidence="6">IN4F17</strain>
        <tissue evidence="6">Whole Body</tissue>
    </source>
</reference>
<dbReference type="Pfam" id="PF05380">
    <property type="entry name" value="Peptidase_A17"/>
    <property type="match status" value="2"/>
</dbReference>
<evidence type="ECO:0000313" key="6">
    <source>
        <dbReference type="EMBL" id="UYV77368.1"/>
    </source>
</evidence>
<accession>A0ABY6LBS4</accession>
<feature type="non-terminal residue" evidence="6">
    <location>
        <position position="1866"/>
    </location>
</feature>
<feature type="compositionally biased region" description="Polar residues" evidence="2">
    <location>
        <begin position="335"/>
        <end position="347"/>
    </location>
</feature>
<gene>
    <name evidence="6" type="ORF">LAZ67_15000710</name>
</gene>
<dbReference type="InterPro" id="IPR012337">
    <property type="entry name" value="RNaseH-like_sf"/>
</dbReference>
<feature type="domain" description="Reverse transcriptase" evidence="4">
    <location>
        <begin position="1278"/>
        <end position="1522"/>
    </location>
</feature>
<sequence>MILKKVDGYVNSSTKNASDADQAAETIEKNVNWADQVEAAEKDEDTTPFIQVKKRKASPPKSQPTKVAKSESSAPKPAGKPRVINRKPVAAIKNTRQQQQINKARSATESFDQGCFIEWCSDFDHLCYKRALEEMLGRGSVFQLMKMSGHMLASLSSVEKAKRLIEEGLTIEDTILRAFPYRKRAEKNNHRETAHRRKGGGFSRSPAAILQGRLSGLRDSPWKSGYQVQGKNNTCLHHARREMQHVPPPGTSASQLSQESQGGTSHSSTNTQAGPSAPSSYHSIAILCSTYRDSPNCTCQASGDPSKNISAPAASTPVQPTPATSVANSPAGKMSFSSKVSETNLDVSTLPLPPVPRVQEESSREEESPKKISLALEQLKPVLERLPDTIFKDIETAGVGRGKVIQAITNRGPMKALLAALNPEQAACLTDLTTKMIFFVEDKACHLYKQLTTIRAAANRRIHFRVSSQLRALGSLGVATDKCAAILYPMVELALPEELFVAWERTRHHKPDEDGKHKSSEVLLEKLMEFLKHEIEGGERKRLARQPFSSSYPSQFNRDEPPKPKTSVATAASLVVADGKSNNAYKCVFCDGKHWSEQCCKAMSMSLEARRKIIQEKQCCYSCLKPGHFSKYCRNVVKCVICSKKHRAILCPVSKGSQKSDGIEERSKNINASVDMSNQILCQDVLLQTIMVKINGENKSKVVRAMLDSGSQNSYVLEQTASEVGLTMLGKKEVVHLLFGGVKSRPQQHKRYRIYISDVDSKYNCNFEAKLLTGKKIELESGPVALETKLGWTVSGKVLGNVQTTKSQSSVLSCLVRDATIQDLWRLDVIGIRESMKEKSKEELSVAALEHFNQTVKQNEERGYSVNLPWIGGHPPLPIYKLISERKLESTTARLERLGVLSIYHDVFKSWEDEGIIERVDSESGHVLSHHGVIKPESQSTPVRPVFNASFRTKGNPSLNDCLEVGPNMLENIPDIITRFRLGPPAWCKNQKLEEKQMYRHCRVVFGVSSSPFLLVAVIDHHLSTYEDEYKKTIDILRRSMYVDNCVASVGSKEDALNFKEESVEIFGTAKMDLREWENGPSSEEKQVPVLGLFWNLRTDELTCDFMSSAKKMEPGKVTRRKILSAAHSLFDSIGFTCPFTIIPKMLLQESYGVKAGWDTDLSEDISRRFNAWLSQLTEVDKLKIPRCVVQSQDRRTWTLHIFMDSSNAAFAACAYLRSGFPGSVQVQLDTVDYASKMTEILSDHTTFIPVVQSDVSTSVKTFRLKLLRLKKSGHITPVQYSSFISDLNSIPYIYGLPKTHKSGIPLRPIIAYHLSPAYKLSKYLSGYLTPLVKASPQSSAIKDIPSFVQSVNSLNPVLNSVMVSYVNSMYLSLPHQLIIGQLTKFLQDNHIDSHTIESIVALSSLCLDFTVFTFNNLYYKQIRGSPMGSPLSSPLAEIVMATIDHWIQQQITPGIHMWRRYIDDIFCICDTGQEISILNCLNSYHPEISFSLELEDNSVLPFLDILIIPIKEKFRDFSFKVQVQLHMARSRVAPMKNTTIPRLELVACEIGSRLAVHIKSMMEFEDIPTTLWTDSTTSLSWIKRDMNWSVFVAGRVKKIRQNSSITDWRHVPGKENPADIPSRGASISQLITTRWWEGPVWLKKEEQFWTQSVEKESIEEVNSELKKAVVTHFNIEKRDMLAKITQFFNYHKIILMVAYWRRFLDWLQRKQLCTSLTTETFIGAMRRFVARRGRPSTIYSDNGLNFVGCKNLFSTLDWNKIVEYGAINRISWKFNPPTACWWGGFWERMIGIVKQLLRSVLGSARVTNEELQTLLCDVEAVVNNRPLTYVSEDDDELPPLTPNKLINNCGSSILPEADEVERDSM</sequence>
<evidence type="ECO:0000259" key="4">
    <source>
        <dbReference type="PROSITE" id="PS50878"/>
    </source>
</evidence>
<dbReference type="InterPro" id="IPR008042">
    <property type="entry name" value="Retrotrans_Pao"/>
</dbReference>
<dbReference type="InterPro" id="IPR000477">
    <property type="entry name" value="RT_dom"/>
</dbReference>
<dbReference type="PROSITE" id="PS50878">
    <property type="entry name" value="RT_POL"/>
    <property type="match status" value="1"/>
</dbReference>
<feature type="domain" description="CCHC-type" evidence="3">
    <location>
        <begin position="620"/>
        <end position="635"/>
    </location>
</feature>
<feature type="compositionally biased region" description="Polar residues" evidence="2">
    <location>
        <begin position="316"/>
        <end position="328"/>
    </location>
</feature>
<keyword evidence="1" id="KW-0479">Metal-binding</keyword>
<dbReference type="InterPro" id="IPR021109">
    <property type="entry name" value="Peptidase_aspartic_dom_sf"/>
</dbReference>
<dbReference type="PANTHER" id="PTHR47331">
    <property type="entry name" value="PHD-TYPE DOMAIN-CONTAINING PROTEIN"/>
    <property type="match status" value="1"/>
</dbReference>
<feature type="region of interest" description="Disordered" evidence="2">
    <location>
        <begin position="39"/>
        <end position="83"/>
    </location>
</feature>
<evidence type="ECO:0000256" key="2">
    <source>
        <dbReference type="SAM" id="MobiDB-lite"/>
    </source>
</evidence>
<feature type="compositionally biased region" description="Polar residues" evidence="2">
    <location>
        <begin position="251"/>
        <end position="279"/>
    </location>
</feature>
<dbReference type="Proteomes" id="UP001235939">
    <property type="component" value="Chromosome 15"/>
</dbReference>
<dbReference type="Gene3D" id="3.30.420.10">
    <property type="entry name" value="Ribonuclease H-like superfamily/Ribonuclease H"/>
    <property type="match status" value="1"/>
</dbReference>
<dbReference type="EMBL" id="CP092877">
    <property type="protein sequence ID" value="UYV77368.1"/>
    <property type="molecule type" value="Genomic_DNA"/>
</dbReference>
<proteinExistence type="predicted"/>
<dbReference type="InterPro" id="IPR043502">
    <property type="entry name" value="DNA/RNA_pol_sf"/>
</dbReference>
<feature type="region of interest" description="Disordered" evidence="2">
    <location>
        <begin position="244"/>
        <end position="279"/>
    </location>
</feature>
<evidence type="ECO:0000259" key="3">
    <source>
        <dbReference type="PROSITE" id="PS50158"/>
    </source>
</evidence>
<feature type="region of interest" description="Disordered" evidence="2">
    <location>
        <begin position="186"/>
        <end position="205"/>
    </location>
</feature>
<dbReference type="PANTHER" id="PTHR47331:SF5">
    <property type="entry name" value="RIBONUCLEASE H"/>
    <property type="match status" value="1"/>
</dbReference>
<dbReference type="InterPro" id="IPR001584">
    <property type="entry name" value="Integrase_cat-core"/>
</dbReference>
<keyword evidence="1" id="KW-0862">Zinc</keyword>
<organism evidence="6 7">
    <name type="scientific">Cordylochernes scorpioides</name>
    <dbReference type="NCBI Taxonomy" id="51811"/>
    <lineage>
        <taxon>Eukaryota</taxon>
        <taxon>Metazoa</taxon>
        <taxon>Ecdysozoa</taxon>
        <taxon>Arthropoda</taxon>
        <taxon>Chelicerata</taxon>
        <taxon>Arachnida</taxon>
        <taxon>Pseudoscorpiones</taxon>
        <taxon>Cheliferoidea</taxon>
        <taxon>Chernetidae</taxon>
        <taxon>Cordylochernes</taxon>
    </lineage>
</organism>
<dbReference type="Gene3D" id="2.40.70.10">
    <property type="entry name" value="Acid Proteases"/>
    <property type="match status" value="1"/>
</dbReference>
<dbReference type="Pfam" id="PF00078">
    <property type="entry name" value="RVT_1"/>
    <property type="match status" value="1"/>
</dbReference>
<dbReference type="InterPro" id="IPR001878">
    <property type="entry name" value="Znf_CCHC"/>
</dbReference>
<dbReference type="CDD" id="cd00304">
    <property type="entry name" value="RT_like"/>
    <property type="match status" value="1"/>
</dbReference>
<dbReference type="SUPFAM" id="SSF56672">
    <property type="entry name" value="DNA/RNA polymerases"/>
    <property type="match status" value="1"/>
</dbReference>
<evidence type="ECO:0000313" key="7">
    <source>
        <dbReference type="Proteomes" id="UP001235939"/>
    </source>
</evidence>
<keyword evidence="7" id="KW-1185">Reference proteome</keyword>
<keyword evidence="1" id="KW-0863">Zinc-finger</keyword>
<evidence type="ECO:0000256" key="1">
    <source>
        <dbReference type="PROSITE-ProRule" id="PRU00047"/>
    </source>
</evidence>
<name>A0ABY6LBS4_9ARAC</name>
<dbReference type="PROSITE" id="PS50994">
    <property type="entry name" value="INTEGRASE"/>
    <property type="match status" value="1"/>
</dbReference>
<feature type="domain" description="Integrase catalytic" evidence="5">
    <location>
        <begin position="1668"/>
        <end position="1851"/>
    </location>
</feature>
<evidence type="ECO:0000259" key="5">
    <source>
        <dbReference type="PROSITE" id="PS50994"/>
    </source>
</evidence>
<feature type="compositionally biased region" description="Polar residues" evidence="2">
    <location>
        <begin position="10"/>
        <end position="19"/>
    </location>
</feature>
<feature type="region of interest" description="Disordered" evidence="2">
    <location>
        <begin position="298"/>
        <end position="370"/>
    </location>
</feature>
<feature type="region of interest" description="Disordered" evidence="2">
    <location>
        <begin position="1"/>
        <end position="23"/>
    </location>
</feature>
<dbReference type="PROSITE" id="PS50158">
    <property type="entry name" value="ZF_CCHC"/>
    <property type="match status" value="1"/>
</dbReference>
<protein>
    <submittedName>
        <fullName evidence="6">Uncharacterized protein</fullName>
    </submittedName>
</protein>
<feature type="compositionally biased region" description="Basic and acidic residues" evidence="2">
    <location>
        <begin position="358"/>
        <end position="370"/>
    </location>
</feature>
<feature type="compositionally biased region" description="Polar residues" evidence="2">
    <location>
        <begin position="298"/>
        <end position="309"/>
    </location>
</feature>
<dbReference type="InterPro" id="IPR036397">
    <property type="entry name" value="RNaseH_sf"/>
</dbReference>
<dbReference type="SUPFAM" id="SSF53098">
    <property type="entry name" value="Ribonuclease H-like"/>
    <property type="match status" value="1"/>
</dbReference>